<organism evidence="1 2">
    <name type="scientific">Phytophthora rubi</name>
    <dbReference type="NCBI Taxonomy" id="129364"/>
    <lineage>
        <taxon>Eukaryota</taxon>
        <taxon>Sar</taxon>
        <taxon>Stramenopiles</taxon>
        <taxon>Oomycota</taxon>
        <taxon>Peronosporomycetes</taxon>
        <taxon>Peronosporales</taxon>
        <taxon>Peronosporaceae</taxon>
        <taxon>Phytophthora</taxon>
    </lineage>
</organism>
<evidence type="ECO:0000313" key="2">
    <source>
        <dbReference type="Proteomes" id="UP000429607"/>
    </source>
</evidence>
<name>A0A6A3HHV5_9STRA</name>
<dbReference type="Proteomes" id="UP000429607">
    <property type="component" value="Unassembled WGS sequence"/>
</dbReference>
<sequence length="152" mass="17168">MPQSDRGDLSTQGQEPYQQAVSHGRWCGYKVNDRRRLLQRECGLHLIMHDKKLENIPFNDSLKSPRSITAFTKCTCKCSLASKDVMRKLSRCSTAYSVPRKVAILFLERVAGQPVQTAPQIVRDGKYIGGYSCAPAARRASPNLCGRIWRLR</sequence>
<evidence type="ECO:0000313" key="1">
    <source>
        <dbReference type="EMBL" id="KAE8969161.1"/>
    </source>
</evidence>
<accession>A0A6A3HHV5</accession>
<gene>
    <name evidence="1" type="ORF">PR001_g27581</name>
</gene>
<reference evidence="1 2" key="1">
    <citation type="submission" date="2018-09" db="EMBL/GenBank/DDBJ databases">
        <title>Genomic investigation of the strawberry pathogen Phytophthora fragariae indicates pathogenicity is determined by transcriptional variation in three key races.</title>
        <authorList>
            <person name="Adams T.M."/>
            <person name="Armitage A.D."/>
            <person name="Sobczyk M.K."/>
            <person name="Bates H.J."/>
            <person name="Dunwell J.M."/>
            <person name="Nellist C.F."/>
            <person name="Harrison R.J."/>
        </authorList>
    </citation>
    <scope>NUCLEOTIDE SEQUENCE [LARGE SCALE GENOMIC DNA]</scope>
    <source>
        <strain evidence="1 2">SCRP249</strain>
    </source>
</reference>
<dbReference type="InterPro" id="IPR036249">
    <property type="entry name" value="Thioredoxin-like_sf"/>
</dbReference>
<protein>
    <submittedName>
        <fullName evidence="1">Uncharacterized protein</fullName>
    </submittedName>
</protein>
<dbReference type="EMBL" id="QXFV01004522">
    <property type="protein sequence ID" value="KAE8969161.1"/>
    <property type="molecule type" value="Genomic_DNA"/>
</dbReference>
<proteinExistence type="predicted"/>
<comment type="caution">
    <text evidence="1">The sequence shown here is derived from an EMBL/GenBank/DDBJ whole genome shotgun (WGS) entry which is preliminary data.</text>
</comment>
<dbReference type="SUPFAM" id="SSF52833">
    <property type="entry name" value="Thioredoxin-like"/>
    <property type="match status" value="1"/>
</dbReference>
<dbReference type="AlphaFoldDB" id="A0A6A3HHV5"/>